<dbReference type="GeneID" id="119743038"/>
<dbReference type="AlphaFoldDB" id="A0A914BGA6"/>
<evidence type="ECO:0000313" key="8">
    <source>
        <dbReference type="Proteomes" id="UP000887568"/>
    </source>
</evidence>
<evidence type="ECO:0000256" key="1">
    <source>
        <dbReference type="ARBA" id="ARBA00004141"/>
    </source>
</evidence>
<evidence type="ECO:0000256" key="2">
    <source>
        <dbReference type="ARBA" id="ARBA00022692"/>
    </source>
</evidence>
<keyword evidence="2 6" id="KW-0812">Transmembrane</keyword>
<evidence type="ECO:0000256" key="5">
    <source>
        <dbReference type="SAM" id="MobiDB-lite"/>
    </source>
</evidence>
<keyword evidence="3 6" id="KW-1133">Transmembrane helix</keyword>
<dbReference type="GO" id="GO:0016020">
    <property type="term" value="C:membrane"/>
    <property type="evidence" value="ECO:0007669"/>
    <property type="project" value="UniProtKB-SubCell"/>
</dbReference>
<feature type="region of interest" description="Disordered" evidence="5">
    <location>
        <begin position="1"/>
        <end position="58"/>
    </location>
</feature>
<dbReference type="InterPro" id="IPR026673">
    <property type="entry name" value="SPEC3/Stum"/>
</dbReference>
<comment type="subcellular location">
    <subcellularLocation>
        <location evidence="1">Membrane</location>
        <topology evidence="1">Multi-pass membrane protein</topology>
    </subcellularLocation>
</comment>
<dbReference type="Pfam" id="PF15795">
    <property type="entry name" value="Spec3"/>
    <property type="match status" value="1"/>
</dbReference>
<feature type="region of interest" description="Disordered" evidence="5">
    <location>
        <begin position="74"/>
        <end position="137"/>
    </location>
</feature>
<feature type="compositionally biased region" description="Polar residues" evidence="5">
    <location>
        <begin position="22"/>
        <end position="38"/>
    </location>
</feature>
<keyword evidence="4 6" id="KW-0472">Membrane</keyword>
<dbReference type="EnsemblMetazoa" id="XM_038219360.1">
    <property type="protein sequence ID" value="XP_038075288.1"/>
    <property type="gene ID" value="LOC119743038"/>
</dbReference>
<organism evidence="7 8">
    <name type="scientific">Patiria miniata</name>
    <name type="common">Bat star</name>
    <name type="synonym">Asterina miniata</name>
    <dbReference type="NCBI Taxonomy" id="46514"/>
    <lineage>
        <taxon>Eukaryota</taxon>
        <taxon>Metazoa</taxon>
        <taxon>Echinodermata</taxon>
        <taxon>Eleutherozoa</taxon>
        <taxon>Asterozoa</taxon>
        <taxon>Asteroidea</taxon>
        <taxon>Valvatacea</taxon>
        <taxon>Valvatida</taxon>
        <taxon>Asterinidae</taxon>
        <taxon>Patiria</taxon>
    </lineage>
</organism>
<dbReference type="Proteomes" id="UP000887568">
    <property type="component" value="Unplaced"/>
</dbReference>
<feature type="transmembrane region" description="Helical" evidence="6">
    <location>
        <begin position="227"/>
        <end position="253"/>
    </location>
</feature>
<feature type="compositionally biased region" description="Polar residues" evidence="5">
    <location>
        <begin position="44"/>
        <end position="58"/>
    </location>
</feature>
<dbReference type="RefSeq" id="XP_038075288.1">
    <property type="nucleotide sequence ID" value="XM_038219360.1"/>
</dbReference>
<evidence type="ECO:0000256" key="4">
    <source>
        <dbReference type="ARBA" id="ARBA00023136"/>
    </source>
</evidence>
<dbReference type="OMA" id="CCTNIFV"/>
<proteinExistence type="predicted"/>
<evidence type="ECO:0000256" key="6">
    <source>
        <dbReference type="SAM" id="Phobius"/>
    </source>
</evidence>
<evidence type="ECO:0000256" key="3">
    <source>
        <dbReference type="ARBA" id="ARBA00022989"/>
    </source>
</evidence>
<accession>A0A914BGA6</accession>
<keyword evidence="8" id="KW-1185">Reference proteome</keyword>
<dbReference type="PANTHER" id="PTHR21676:SF6">
    <property type="entry name" value="PROTEIN STUM"/>
    <property type="match status" value="1"/>
</dbReference>
<name>A0A914BGA6_PATMI</name>
<feature type="compositionally biased region" description="Low complexity" evidence="5">
    <location>
        <begin position="126"/>
        <end position="136"/>
    </location>
</feature>
<feature type="transmembrane region" description="Helical" evidence="6">
    <location>
        <begin position="288"/>
        <end position="308"/>
    </location>
</feature>
<evidence type="ECO:0008006" key="9">
    <source>
        <dbReference type="Google" id="ProtNLM"/>
    </source>
</evidence>
<dbReference type="OrthoDB" id="361532at2759"/>
<evidence type="ECO:0000313" key="7">
    <source>
        <dbReference type="EnsemblMetazoa" id="XP_038075288.1"/>
    </source>
</evidence>
<sequence length="331" mass="35213">MASDDAESVKTPGMLLNEDNAAGNNRMTEPSATRQRGSPDSILQKESVQLVPQSTAIQKTPAVCTATAKWKSKLSSAQAGDMPSSRAGTPGPMGEGGDNTHPLSPSTLDMKGDITKNEGSPLVEPSSPGHHANGSAAHHHLGEANKMIRPSISITEAPQVGRPGSRISGRASASSLSMLATESGKLLQAIPLATGGPSCQQHDNQLATLRINNHSLLAAIPYMPVGLAYMCLLLNIFVPGLGTLIAGFSLFCCKAEPQQHTKKDEIINSFCTNACVAVSQLFTIPFLLVGWIWSVTWGIFMVTFAIEYRNYKRNEKKISTAKAVTKAFMGR</sequence>
<dbReference type="PANTHER" id="PTHR21676">
    <property type="entry name" value="PROTEIN STUM"/>
    <property type="match status" value="1"/>
</dbReference>
<reference evidence="7" key="1">
    <citation type="submission" date="2022-11" db="UniProtKB">
        <authorList>
            <consortium name="EnsemblMetazoa"/>
        </authorList>
    </citation>
    <scope>IDENTIFICATION</scope>
</reference>
<protein>
    <recommendedName>
        <fullName evidence="9">Protein SPEC3</fullName>
    </recommendedName>
</protein>